<dbReference type="STRING" id="683960.A0A1E3NXU2"/>
<feature type="compositionally biased region" description="Polar residues" evidence="1">
    <location>
        <begin position="156"/>
        <end position="171"/>
    </location>
</feature>
<dbReference type="EMBL" id="KV454213">
    <property type="protein sequence ID" value="ODQ57387.1"/>
    <property type="molecule type" value="Genomic_DNA"/>
</dbReference>
<evidence type="ECO:0000313" key="2">
    <source>
        <dbReference type="EMBL" id="ODQ57387.1"/>
    </source>
</evidence>
<feature type="region of interest" description="Disordered" evidence="1">
    <location>
        <begin position="1"/>
        <end position="124"/>
    </location>
</feature>
<accession>A0A1E3NXU2</accession>
<feature type="compositionally biased region" description="Polar residues" evidence="1">
    <location>
        <begin position="185"/>
        <end position="199"/>
    </location>
</feature>
<proteinExistence type="predicted"/>
<dbReference type="AlphaFoldDB" id="A0A1E3NXU2"/>
<name>A0A1E3NXU2_WICAA</name>
<protein>
    <submittedName>
        <fullName evidence="2">Uncharacterized protein</fullName>
    </submittedName>
</protein>
<feature type="compositionally biased region" description="Polar residues" evidence="1">
    <location>
        <begin position="41"/>
        <end position="63"/>
    </location>
</feature>
<feature type="compositionally biased region" description="Low complexity" evidence="1">
    <location>
        <begin position="145"/>
        <end position="155"/>
    </location>
</feature>
<dbReference type="GeneID" id="30197579"/>
<feature type="compositionally biased region" description="Low complexity" evidence="1">
    <location>
        <begin position="1"/>
        <end position="20"/>
    </location>
</feature>
<feature type="region of interest" description="Disordered" evidence="1">
    <location>
        <begin position="145"/>
        <end position="171"/>
    </location>
</feature>
<dbReference type="RefSeq" id="XP_019036594.1">
    <property type="nucleotide sequence ID" value="XM_019180333.1"/>
</dbReference>
<dbReference type="Proteomes" id="UP000094112">
    <property type="component" value="Unassembled WGS sequence"/>
</dbReference>
<reference evidence="2 3" key="1">
    <citation type="journal article" date="2016" name="Proc. Natl. Acad. Sci. U.S.A.">
        <title>Comparative genomics of biotechnologically important yeasts.</title>
        <authorList>
            <person name="Riley R."/>
            <person name="Haridas S."/>
            <person name="Wolfe K.H."/>
            <person name="Lopes M.R."/>
            <person name="Hittinger C.T."/>
            <person name="Goeker M."/>
            <person name="Salamov A.A."/>
            <person name="Wisecaver J.H."/>
            <person name="Long T.M."/>
            <person name="Calvey C.H."/>
            <person name="Aerts A.L."/>
            <person name="Barry K.W."/>
            <person name="Choi C."/>
            <person name="Clum A."/>
            <person name="Coughlan A.Y."/>
            <person name="Deshpande S."/>
            <person name="Douglass A.P."/>
            <person name="Hanson S.J."/>
            <person name="Klenk H.-P."/>
            <person name="LaButti K.M."/>
            <person name="Lapidus A."/>
            <person name="Lindquist E.A."/>
            <person name="Lipzen A.M."/>
            <person name="Meier-Kolthoff J.P."/>
            <person name="Ohm R.A."/>
            <person name="Otillar R.P."/>
            <person name="Pangilinan J.L."/>
            <person name="Peng Y."/>
            <person name="Rokas A."/>
            <person name="Rosa C.A."/>
            <person name="Scheuner C."/>
            <person name="Sibirny A.A."/>
            <person name="Slot J.C."/>
            <person name="Stielow J.B."/>
            <person name="Sun H."/>
            <person name="Kurtzman C.P."/>
            <person name="Blackwell M."/>
            <person name="Grigoriev I.V."/>
            <person name="Jeffries T.W."/>
        </authorList>
    </citation>
    <scope>NUCLEOTIDE SEQUENCE [LARGE SCALE GENOMIC DNA]</scope>
    <source>
        <strain evidence="3">ATCC 58044 / CBS 1984 / NCYC 433 / NRRL Y-366-8</strain>
    </source>
</reference>
<sequence length="456" mass="50407">MSDETSTVDTSFHSTFSSTSQDNKSIDHELHSKKSSLLLKDTSSNHLTTPRVSRTLDNQTSPGSLPRYPGTLHVNALTSADNSLKDPNEEGLSQQDNDNNDDEANDSNNSKTLDPGKPSNNTNQRVNELINSLDEPIFFKRVSTMSTDSTNSTNSAQSYESLPNNSNTNDDITVGVVNTATATTFQKGTPTTRQVNNKSPELKSTDDEIGEEGSNTLGQDDQIPDLKKELANLEVPSEAKETGLQQPVQIEPLQRSSKVESTETTTKKEETDPIETSSLRSEEMETEKPIIQSSSHNVSSQELLTHDLKIQNPTLTTSSFVSTDPGSNFENKIIDDFIGSSTERLPPSSKYSENFDNEKFEQFEKPIAASSNINISSLGSSTTNLSEEIGDLTIQEEDVQQPQTGNNTSIMLQKLQIILQILHQYPLQISLHLKSHKKDQLQTLSLQRFPYCHNQL</sequence>
<feature type="region of interest" description="Disordered" evidence="1">
    <location>
        <begin position="184"/>
        <end position="224"/>
    </location>
</feature>
<keyword evidence="3" id="KW-1185">Reference proteome</keyword>
<evidence type="ECO:0000256" key="1">
    <source>
        <dbReference type="SAM" id="MobiDB-lite"/>
    </source>
</evidence>
<gene>
    <name evidence="2" type="ORF">WICANDRAFT_101755</name>
</gene>
<organism evidence="2 3">
    <name type="scientific">Wickerhamomyces anomalus (strain ATCC 58044 / CBS 1984 / NCYC 433 / NRRL Y-366-8)</name>
    <name type="common">Yeast</name>
    <name type="synonym">Hansenula anomala</name>
    <dbReference type="NCBI Taxonomy" id="683960"/>
    <lineage>
        <taxon>Eukaryota</taxon>
        <taxon>Fungi</taxon>
        <taxon>Dikarya</taxon>
        <taxon>Ascomycota</taxon>
        <taxon>Saccharomycotina</taxon>
        <taxon>Saccharomycetes</taxon>
        <taxon>Phaffomycetales</taxon>
        <taxon>Wickerhamomycetaceae</taxon>
        <taxon>Wickerhamomyces</taxon>
    </lineage>
</organism>
<feature type="compositionally biased region" description="Basic and acidic residues" evidence="1">
    <location>
        <begin position="257"/>
        <end position="271"/>
    </location>
</feature>
<evidence type="ECO:0000313" key="3">
    <source>
        <dbReference type="Proteomes" id="UP000094112"/>
    </source>
</evidence>
<feature type="region of interest" description="Disordered" evidence="1">
    <location>
        <begin position="236"/>
        <end position="299"/>
    </location>
</feature>